<sequence length="418" mass="47156">MPDQPIAPVPLAPQYKGQQAYRRPGEIQWLALTEDAYRLLYKTDEYDDGAKDRVRSHRSAVNELLSGALQYSNLGFFAGSGTSLGEAKGPSMWQLWAAAMCTDDSGAALTDAAAKVCERVRYEERKDPNIEHFLSQCDAYLAFSQDVEVQAFIVEVKAKILTLCSSFLQEGASDISAYRHLLQKLARRRVRDPRLKVFTTNYDMCFETAASNLGIMVVDGFSYTRRRRFDGRHFTYDVVRRDADKHEFVEGIFHLHKLHGSVSWERQDNDIFEAQAPHPERACLIYPAKGKYQQAFIQPHLELLSRFLDFLRQPNTCLIVSGFGFNDDHLSEPIFSAIQSNPSLKLILTDHCCIQHMHNEGSHGSSIYWRKFAELAAKGFDIHFIGGSFANIVDMIPALRAVSPAEQLANAIKRIGAA</sequence>
<proteinExistence type="predicted"/>
<protein>
    <submittedName>
        <fullName evidence="1">Uncharacterized protein</fullName>
    </submittedName>
</protein>
<dbReference type="EMBL" id="FMSH01000544">
    <property type="protein sequence ID" value="SCV02136.1"/>
    <property type="molecule type" value="Genomic_DNA"/>
</dbReference>
<organism evidence="1">
    <name type="scientific">Cupriavidus necator</name>
    <name type="common">Alcaligenes eutrophus</name>
    <name type="synonym">Ralstonia eutropha</name>
    <dbReference type="NCBI Taxonomy" id="106590"/>
    <lineage>
        <taxon>Bacteria</taxon>
        <taxon>Pseudomonadati</taxon>
        <taxon>Pseudomonadota</taxon>
        <taxon>Betaproteobacteria</taxon>
        <taxon>Burkholderiales</taxon>
        <taxon>Burkholderiaceae</taxon>
        <taxon>Cupriavidus</taxon>
    </lineage>
</organism>
<dbReference type="Pfam" id="PF13289">
    <property type="entry name" value="SIR2_2"/>
    <property type="match status" value="1"/>
</dbReference>
<dbReference type="RefSeq" id="WP_340531017.1">
    <property type="nucleotide sequence ID" value="NZ_FMSH01000544.1"/>
</dbReference>
<gene>
    <name evidence="1" type="ORF">CNECB9_930013</name>
</gene>
<dbReference type="AlphaFoldDB" id="A0A1K0ISI7"/>
<reference evidence="1" key="1">
    <citation type="submission" date="2016-09" db="EMBL/GenBank/DDBJ databases">
        <authorList>
            <person name="Capua I."/>
            <person name="De Benedictis P."/>
            <person name="Joannis T."/>
            <person name="Lombin L.H."/>
            <person name="Cattoli G."/>
        </authorList>
    </citation>
    <scope>NUCLEOTIDE SEQUENCE</scope>
    <source>
        <strain evidence="1">B9</strain>
    </source>
</reference>
<name>A0A1K0ISI7_CUPNE</name>
<accession>A0A1K0ISI7</accession>
<evidence type="ECO:0000313" key="1">
    <source>
        <dbReference type="EMBL" id="SCV02136.1"/>
    </source>
</evidence>